<evidence type="ECO:0000313" key="4">
    <source>
        <dbReference type="Proteomes" id="UP000239772"/>
    </source>
</evidence>
<feature type="compositionally biased region" description="Basic residues" evidence="2">
    <location>
        <begin position="151"/>
        <end position="164"/>
    </location>
</feature>
<dbReference type="EMBL" id="PVZS01000005">
    <property type="protein sequence ID" value="PSC05954.1"/>
    <property type="molecule type" value="Genomic_DNA"/>
</dbReference>
<evidence type="ECO:0000256" key="1">
    <source>
        <dbReference type="ARBA" id="ARBA00007031"/>
    </source>
</evidence>
<accession>A0A2T1HWF7</accession>
<gene>
    <name evidence="3" type="ORF">SLNSH_06145</name>
</gene>
<comment type="similarity">
    <text evidence="1">Belongs to the ros/MucR family.</text>
</comment>
<dbReference type="GO" id="GO:0003677">
    <property type="term" value="F:DNA binding"/>
    <property type="evidence" value="ECO:0007669"/>
    <property type="project" value="InterPro"/>
</dbReference>
<dbReference type="Pfam" id="PF05443">
    <property type="entry name" value="ROS_MUCR"/>
    <property type="match status" value="1"/>
</dbReference>
<protein>
    <submittedName>
        <fullName evidence="3">Transcriptional regulator</fullName>
    </submittedName>
</protein>
<organism evidence="3 4">
    <name type="scientific">Alsobacter soli</name>
    <dbReference type="NCBI Taxonomy" id="2109933"/>
    <lineage>
        <taxon>Bacteria</taxon>
        <taxon>Pseudomonadati</taxon>
        <taxon>Pseudomonadota</taxon>
        <taxon>Alphaproteobacteria</taxon>
        <taxon>Hyphomicrobiales</taxon>
        <taxon>Alsobacteraceae</taxon>
        <taxon>Alsobacter</taxon>
    </lineage>
</organism>
<feature type="region of interest" description="Disordered" evidence="2">
    <location>
        <begin position="129"/>
        <end position="164"/>
    </location>
</feature>
<reference evidence="4" key="1">
    <citation type="submission" date="2018-03" db="EMBL/GenBank/DDBJ databases">
        <authorList>
            <person name="Sun L."/>
            <person name="Liu H."/>
            <person name="Chen W."/>
            <person name="Huang K."/>
            <person name="Liu W."/>
            <person name="Gao X."/>
        </authorList>
    </citation>
    <scope>NUCLEOTIDE SEQUENCE [LARGE SCALE GENOMIC DNA]</scope>
    <source>
        <strain evidence="4">SH9</strain>
    </source>
</reference>
<dbReference type="InterPro" id="IPR041920">
    <property type="entry name" value="ROS/MUCR_sf"/>
</dbReference>
<dbReference type="GO" id="GO:0006355">
    <property type="term" value="P:regulation of DNA-templated transcription"/>
    <property type="evidence" value="ECO:0007669"/>
    <property type="project" value="InterPro"/>
</dbReference>
<evidence type="ECO:0000256" key="2">
    <source>
        <dbReference type="SAM" id="MobiDB-lite"/>
    </source>
</evidence>
<dbReference type="Proteomes" id="UP000239772">
    <property type="component" value="Unassembled WGS sequence"/>
</dbReference>
<evidence type="ECO:0000313" key="3">
    <source>
        <dbReference type="EMBL" id="PSC05954.1"/>
    </source>
</evidence>
<keyword evidence="4" id="KW-1185">Reference proteome</keyword>
<dbReference type="OrthoDB" id="8005028at2"/>
<dbReference type="RefSeq" id="WP_106335794.1">
    <property type="nucleotide sequence ID" value="NZ_PVZS01000005.1"/>
</dbReference>
<name>A0A2T1HWF7_9HYPH</name>
<sequence length="164" mass="17639">MSPTSTEQQTETIDLVADIVSAYLSHNKLQAAELPALIQSVHGALAGLGPEPDPAPEPQTPAVPVRKSIRPDAIICLEDGKAFKSLRRHLMTKYGMTPAEYRTKWGLPKDYPMVAPSYAAARSALAKGMGLGLDRRKQPEPVQPPEPAKAPGKRGRSKKVAQPA</sequence>
<dbReference type="AlphaFoldDB" id="A0A2T1HWF7"/>
<dbReference type="GO" id="GO:0008270">
    <property type="term" value="F:zinc ion binding"/>
    <property type="evidence" value="ECO:0007669"/>
    <property type="project" value="InterPro"/>
</dbReference>
<dbReference type="Gene3D" id="1.10.10.1550">
    <property type="entry name" value="ROS/MUCR transcriptional regulator protein"/>
    <property type="match status" value="1"/>
</dbReference>
<comment type="caution">
    <text evidence="3">The sequence shown here is derived from an EMBL/GenBank/DDBJ whole genome shotgun (WGS) entry which is preliminary data.</text>
</comment>
<dbReference type="InterPro" id="IPR008807">
    <property type="entry name" value="ROS_MUCR"/>
</dbReference>
<proteinExistence type="inferred from homology"/>